<evidence type="ECO:0000259" key="5">
    <source>
        <dbReference type="SMART" id="SM01340"/>
    </source>
</evidence>
<dbReference type="Pfam" id="PF08676">
    <property type="entry name" value="MutL_C"/>
    <property type="match status" value="1"/>
</dbReference>
<dbReference type="FunFam" id="3.30.1370.100:FF:000001">
    <property type="entry name" value="Mismatch repair endonuclease pms1, putative"/>
    <property type="match status" value="1"/>
</dbReference>
<dbReference type="InterPro" id="IPR014721">
    <property type="entry name" value="Ribsml_uS5_D2-typ_fold_subgr"/>
</dbReference>
<dbReference type="VEuPathDB" id="FungiDB:I302_03073"/>
<dbReference type="InterPro" id="IPR042120">
    <property type="entry name" value="MutL_C_dimsub"/>
</dbReference>
<dbReference type="InterPro" id="IPR013507">
    <property type="entry name" value="DNA_mismatch_S5_2-like"/>
</dbReference>
<dbReference type="NCBIfam" id="TIGR00585">
    <property type="entry name" value="mutl"/>
    <property type="match status" value="1"/>
</dbReference>
<feature type="compositionally biased region" description="Basic and acidic residues" evidence="3">
    <location>
        <begin position="564"/>
        <end position="575"/>
    </location>
</feature>
<dbReference type="RefSeq" id="XP_019049291.2">
    <property type="nucleotide sequence ID" value="XM_019189729.2"/>
</dbReference>
<dbReference type="InterPro" id="IPR014790">
    <property type="entry name" value="MutL_C"/>
</dbReference>
<dbReference type="GO" id="GO:0032389">
    <property type="term" value="C:MutLalpha complex"/>
    <property type="evidence" value="ECO:0007669"/>
    <property type="project" value="TreeGrafter"/>
</dbReference>
<feature type="compositionally biased region" description="Acidic residues" evidence="3">
    <location>
        <begin position="670"/>
        <end position="690"/>
    </location>
</feature>
<accession>A0A1B9GB23</accession>
<dbReference type="PROSITE" id="PS00058">
    <property type="entry name" value="DNA_MISMATCH_REPAIR_1"/>
    <property type="match status" value="1"/>
</dbReference>
<dbReference type="GO" id="GO:0061982">
    <property type="term" value="P:meiosis I cell cycle process"/>
    <property type="evidence" value="ECO:0007669"/>
    <property type="project" value="UniProtKB-ARBA"/>
</dbReference>
<dbReference type="OrthoDB" id="10263226at2759"/>
<dbReference type="GO" id="GO:0006298">
    <property type="term" value="P:mismatch repair"/>
    <property type="evidence" value="ECO:0007669"/>
    <property type="project" value="InterPro"/>
</dbReference>
<gene>
    <name evidence="6" type="ORF">I302_03073</name>
</gene>
<evidence type="ECO:0008006" key="7">
    <source>
        <dbReference type="Google" id="ProtNLM"/>
    </source>
</evidence>
<evidence type="ECO:0000313" key="6">
    <source>
        <dbReference type="EMBL" id="OCF28221.1"/>
    </source>
</evidence>
<dbReference type="InterPro" id="IPR002099">
    <property type="entry name" value="MutL/Mlh/PMS"/>
</dbReference>
<evidence type="ECO:0000256" key="2">
    <source>
        <dbReference type="ARBA" id="ARBA00022763"/>
    </source>
</evidence>
<dbReference type="InterPro" id="IPR038973">
    <property type="entry name" value="MutL/Mlh/Pms-like"/>
</dbReference>
<comment type="similarity">
    <text evidence="1">Belongs to the DNA mismatch repair MutL/HexB family.</text>
</comment>
<sequence length="1013" mass="111799">MFEGNRLRSTESLSFNIAIDTDSVHRIHSGQVVLDLQGAIKELVENSLDAGATVIDVRIKDNGLDSIEISDNGSGIAESDWESIGLKHHTSKLPSLSDLYKVTTFGFRGEALSALCALCENVTIVTATKETAPMGAIIKLGRDGRVVDCSGRIARPRGTTITLTGLFTPLPVRRKEFERTVKRELTKALTLLTAYALVPASVSLPDGRQGVRLRVETIGAGKAGKRNVQLSTDGRGSLRASVGAVWGHKALEGVQDINLELEVEIDRVMARREGISETTQTVKVVGLISSAQWGQGRSSADRQFYFINGRPCNLTSVAKAINEVYKSFNTHQVPLAILDFQIPPQSVDINVSPDKRTIFVHSEDKLIEALKIALDEYFQPSRSTFAVGGATQTVKTIRQTQSQLTQFGKAIIEADGEEESEGTAEEAEEQDSEHDELDGDGVMDERDQTSEGDEPRQAMVVDSQPEEQDIQAPSSRRRRSSPIIQIDTESEGETELSRPSSRSQPSRVPSRTSSQRRTAPSSPPSIPKRVLQQTLNTSQASWSPDRKSKSSSRSSCAGPGPSSREARLGLRKRLEGYASQSGRVIRGDSEEVEEGDGEEVESDGADEEVDETEQGGMEVEEDEPQEAENPEEEDKLLEDNDNNSDGGDMQLEGDDGVDVDLKRGRPPEEPLFEDDPDTSPVEEEPTEPEEIPIPIDVQEDRPSARRKSSSYRDEISSTGIQGEMKLSFNLPRLKARYANKHTHQDQLKAKDAFSVIKEGGISDAAGISNRNMQLAEEALSRVISKDDFNRMEVLGQFNKGFIIARLQHPPSTGNEQDQGTDDLFIIDQHASDEKFNFETLQRTTVIKGQALIKPRPLQLTAGDEIVAMENLDILSKNGFDVKVDEDALPGQGERINLVAMPVSKETTFDFKDLEQLLHMLSDSSRTHGQMVRCTKARSMFAMRACRKSVMIGKSLNKSQMVNLLRNMGTIDQPWNCPHGRPTMRHLIKIDRPTGSRSGKDRIDWTRFKKDQAV</sequence>
<dbReference type="Gene3D" id="3.30.1540.20">
    <property type="entry name" value="MutL, C-terminal domain, dimerisation subdomain"/>
    <property type="match status" value="1"/>
</dbReference>
<dbReference type="CDD" id="cd03484">
    <property type="entry name" value="MutL_Trans_hPMS_2_like"/>
    <property type="match status" value="1"/>
</dbReference>
<evidence type="ECO:0000256" key="3">
    <source>
        <dbReference type="SAM" id="MobiDB-lite"/>
    </source>
</evidence>
<dbReference type="STRING" id="1296100.A0A1B9GB23"/>
<dbReference type="GO" id="GO:0140664">
    <property type="term" value="F:ATP-dependent DNA damage sensor activity"/>
    <property type="evidence" value="ECO:0007669"/>
    <property type="project" value="InterPro"/>
</dbReference>
<feature type="compositionally biased region" description="Basic and acidic residues" evidence="3">
    <location>
        <begin position="659"/>
        <end position="668"/>
    </location>
</feature>
<name>A0A1B9GB23_9TREE</name>
<dbReference type="AlphaFoldDB" id="A0A1B9GB23"/>
<dbReference type="GO" id="GO:0005524">
    <property type="term" value="F:ATP binding"/>
    <property type="evidence" value="ECO:0007669"/>
    <property type="project" value="InterPro"/>
</dbReference>
<dbReference type="KEGG" id="kbi:30207472"/>
<dbReference type="Pfam" id="PF01119">
    <property type="entry name" value="DNA_mis_repair"/>
    <property type="match status" value="1"/>
</dbReference>
<dbReference type="GO" id="GO:0016887">
    <property type="term" value="F:ATP hydrolysis activity"/>
    <property type="evidence" value="ECO:0007669"/>
    <property type="project" value="InterPro"/>
</dbReference>
<dbReference type="InterPro" id="IPR037198">
    <property type="entry name" value="MutL_C_sf"/>
</dbReference>
<feature type="compositionally biased region" description="Low complexity" evidence="3">
    <location>
        <begin position="497"/>
        <end position="518"/>
    </location>
</feature>
<dbReference type="PANTHER" id="PTHR10073:SF52">
    <property type="entry name" value="MISMATCH REPAIR ENDONUCLEASE PMS2"/>
    <property type="match status" value="1"/>
</dbReference>
<dbReference type="FunFam" id="3.30.565.10:FF:000017">
    <property type="entry name" value="PMS1 homolog 1, mismatch repair system component"/>
    <property type="match status" value="1"/>
</dbReference>
<dbReference type="EMBL" id="KI894019">
    <property type="protein sequence ID" value="OCF28221.1"/>
    <property type="molecule type" value="Genomic_DNA"/>
</dbReference>
<feature type="compositionally biased region" description="Acidic residues" evidence="3">
    <location>
        <begin position="415"/>
        <end position="442"/>
    </location>
</feature>
<evidence type="ECO:0000259" key="4">
    <source>
        <dbReference type="SMART" id="SM00853"/>
    </source>
</evidence>
<feature type="compositionally biased region" description="Basic and acidic residues" evidence="3">
    <location>
        <begin position="443"/>
        <end position="456"/>
    </location>
</feature>
<organism evidence="6">
    <name type="scientific">Kwoniella bestiolae CBS 10118</name>
    <dbReference type="NCBI Taxonomy" id="1296100"/>
    <lineage>
        <taxon>Eukaryota</taxon>
        <taxon>Fungi</taxon>
        <taxon>Dikarya</taxon>
        <taxon>Basidiomycota</taxon>
        <taxon>Agaricomycotina</taxon>
        <taxon>Tremellomycetes</taxon>
        <taxon>Tremellales</taxon>
        <taxon>Cryptococcaceae</taxon>
        <taxon>Kwoniella</taxon>
    </lineage>
</organism>
<dbReference type="SUPFAM" id="SSF55874">
    <property type="entry name" value="ATPase domain of HSP90 chaperone/DNA topoisomerase II/histidine kinase"/>
    <property type="match status" value="1"/>
</dbReference>
<dbReference type="Pfam" id="PF13589">
    <property type="entry name" value="HATPase_c_3"/>
    <property type="match status" value="1"/>
</dbReference>
<feature type="domain" description="MutL C-terminal dimerisation" evidence="4">
    <location>
        <begin position="793"/>
        <end position="955"/>
    </location>
</feature>
<dbReference type="PANTHER" id="PTHR10073">
    <property type="entry name" value="DNA MISMATCH REPAIR PROTEIN MLH, PMS, MUTL"/>
    <property type="match status" value="1"/>
</dbReference>
<dbReference type="GeneID" id="30207472"/>
<reference evidence="6" key="1">
    <citation type="submission" date="2013-07" db="EMBL/GenBank/DDBJ databases">
        <title>The Genome Sequence of Cryptococcus bestiolae CBS10118.</title>
        <authorList>
            <consortium name="The Broad Institute Genome Sequencing Platform"/>
            <person name="Cuomo C."/>
            <person name="Litvintseva A."/>
            <person name="Chen Y."/>
            <person name="Heitman J."/>
            <person name="Sun S."/>
            <person name="Springer D."/>
            <person name="Dromer F."/>
            <person name="Young S.K."/>
            <person name="Zeng Q."/>
            <person name="Gargeya S."/>
            <person name="Fitzgerald M."/>
            <person name="Abouelleil A."/>
            <person name="Alvarado L."/>
            <person name="Berlin A.M."/>
            <person name="Chapman S.B."/>
            <person name="Dewar J."/>
            <person name="Goldberg J."/>
            <person name="Griggs A."/>
            <person name="Gujja S."/>
            <person name="Hansen M."/>
            <person name="Howarth C."/>
            <person name="Imamovic A."/>
            <person name="Larimer J."/>
            <person name="McCowan C."/>
            <person name="Murphy C."/>
            <person name="Pearson M."/>
            <person name="Priest M."/>
            <person name="Roberts A."/>
            <person name="Saif S."/>
            <person name="Shea T."/>
            <person name="Sykes S."/>
            <person name="Wortman J."/>
            <person name="Nusbaum C."/>
            <person name="Birren B."/>
        </authorList>
    </citation>
    <scope>NUCLEOTIDE SEQUENCE [LARGE SCALE GENOMIC DNA]</scope>
    <source>
        <strain evidence="6">CBS 10118</strain>
    </source>
</reference>
<proteinExistence type="inferred from homology"/>
<feature type="compositionally biased region" description="Low complexity" evidence="3">
    <location>
        <begin position="551"/>
        <end position="563"/>
    </location>
</feature>
<dbReference type="Gene3D" id="3.30.1370.100">
    <property type="entry name" value="MutL, C-terminal domain, regulatory subdomain"/>
    <property type="match status" value="1"/>
</dbReference>
<dbReference type="SMART" id="SM00853">
    <property type="entry name" value="MutL_C"/>
    <property type="match status" value="1"/>
</dbReference>
<dbReference type="SUPFAM" id="SSF54211">
    <property type="entry name" value="Ribosomal protein S5 domain 2-like"/>
    <property type="match status" value="1"/>
</dbReference>
<dbReference type="Gene3D" id="3.30.230.10">
    <property type="match status" value="1"/>
</dbReference>
<dbReference type="GO" id="GO:0030983">
    <property type="term" value="F:mismatched DNA binding"/>
    <property type="evidence" value="ECO:0007669"/>
    <property type="project" value="InterPro"/>
</dbReference>
<protein>
    <recommendedName>
        <fullName evidence="7">DNA mismatch repair protein PMS2</fullName>
    </recommendedName>
</protein>
<dbReference type="InterPro" id="IPR014762">
    <property type="entry name" value="DNA_mismatch_repair_CS"/>
</dbReference>
<feature type="compositionally biased region" description="Acidic residues" evidence="3">
    <location>
        <begin position="590"/>
        <end position="642"/>
    </location>
</feature>
<dbReference type="SUPFAM" id="SSF118116">
    <property type="entry name" value="DNA mismatch repair protein MutL"/>
    <property type="match status" value="1"/>
</dbReference>
<dbReference type="InterPro" id="IPR020568">
    <property type="entry name" value="Ribosomal_Su5_D2-typ_SF"/>
</dbReference>
<dbReference type="InterPro" id="IPR042121">
    <property type="entry name" value="MutL_C_regsub"/>
</dbReference>
<keyword evidence="2" id="KW-0227">DNA damage</keyword>
<dbReference type="Gene3D" id="3.30.565.10">
    <property type="entry name" value="Histidine kinase-like ATPase, C-terminal domain"/>
    <property type="match status" value="1"/>
</dbReference>
<reference evidence="6" key="2">
    <citation type="submission" date="2014-01" db="EMBL/GenBank/DDBJ databases">
        <title>Evolution of pathogenesis and genome organization in the Tremellales.</title>
        <authorList>
            <person name="Cuomo C."/>
            <person name="Litvintseva A."/>
            <person name="Heitman J."/>
            <person name="Chen Y."/>
            <person name="Sun S."/>
            <person name="Springer D."/>
            <person name="Dromer F."/>
            <person name="Young S."/>
            <person name="Zeng Q."/>
            <person name="Chapman S."/>
            <person name="Gujja S."/>
            <person name="Saif S."/>
            <person name="Birren B."/>
        </authorList>
    </citation>
    <scope>NUCLEOTIDE SEQUENCE</scope>
    <source>
        <strain evidence="6">CBS 10118</strain>
    </source>
</reference>
<feature type="domain" description="DNA mismatch repair protein S5" evidence="5">
    <location>
        <begin position="242"/>
        <end position="379"/>
    </location>
</feature>
<feature type="region of interest" description="Disordered" evidence="3">
    <location>
        <begin position="415"/>
        <end position="717"/>
    </location>
</feature>
<dbReference type="InterPro" id="IPR036890">
    <property type="entry name" value="HATPase_C_sf"/>
</dbReference>
<dbReference type="CDD" id="cd16926">
    <property type="entry name" value="HATPase_MutL-MLH-PMS-like"/>
    <property type="match status" value="1"/>
</dbReference>
<evidence type="ECO:0000256" key="1">
    <source>
        <dbReference type="ARBA" id="ARBA00006082"/>
    </source>
</evidence>
<dbReference type="SMART" id="SM01340">
    <property type="entry name" value="DNA_mis_repair"/>
    <property type="match status" value="1"/>
</dbReference>